<evidence type="ECO:0000313" key="8">
    <source>
        <dbReference type="EMBL" id="CAL1703693.1"/>
    </source>
</evidence>
<dbReference type="PANTHER" id="PTHR13070">
    <property type="entry name" value="TRNA-SPLICING ENDONUCLEASE SUBUNIT SEN34-RELATED"/>
    <property type="match status" value="1"/>
</dbReference>
<organism evidence="8 9">
    <name type="scientific">Somion occarium</name>
    <dbReference type="NCBI Taxonomy" id="3059160"/>
    <lineage>
        <taxon>Eukaryota</taxon>
        <taxon>Fungi</taxon>
        <taxon>Dikarya</taxon>
        <taxon>Basidiomycota</taxon>
        <taxon>Agaricomycotina</taxon>
        <taxon>Agaricomycetes</taxon>
        <taxon>Polyporales</taxon>
        <taxon>Cerrenaceae</taxon>
        <taxon>Somion</taxon>
    </lineage>
</organism>
<feature type="region of interest" description="Disordered" evidence="5">
    <location>
        <begin position="105"/>
        <end position="181"/>
    </location>
</feature>
<keyword evidence="2 4" id="KW-0819">tRNA processing</keyword>
<feature type="compositionally biased region" description="Polar residues" evidence="5">
    <location>
        <begin position="150"/>
        <end position="159"/>
    </location>
</feature>
<evidence type="ECO:0000259" key="6">
    <source>
        <dbReference type="Pfam" id="PF01974"/>
    </source>
</evidence>
<comment type="similarity">
    <text evidence="1 4">Belongs to the tRNA-intron endonuclease family.</text>
</comment>
<dbReference type="EC" id="4.6.1.16" evidence="4"/>
<dbReference type="Proteomes" id="UP001497453">
    <property type="component" value="Chromosome 3"/>
</dbReference>
<evidence type="ECO:0000259" key="7">
    <source>
        <dbReference type="Pfam" id="PF26577"/>
    </source>
</evidence>
<dbReference type="InterPro" id="IPR006677">
    <property type="entry name" value="tRNA_intron_Endonuc_cat-like"/>
</dbReference>
<evidence type="ECO:0000256" key="2">
    <source>
        <dbReference type="ARBA" id="ARBA00022694"/>
    </source>
</evidence>
<dbReference type="InterPro" id="IPR011856">
    <property type="entry name" value="tRNA_endonuc-like_dom_sf"/>
</dbReference>
<sequence>MATSLTRVVELRVSNHKAYVWDVDDIAILRAEHHICGVLTGTLPHVSQQNVFLGPPLILLPEEVVLLVQKEFAVLVDDPIAHHTPSTSKLRRWNSDRLVSIRAQMGAVESKEPNKKAESLSEEALRKRREREETKAAAARAKALAEGNTEESTLQDNLFSPSPSSSATPVPPAVDERPATPATSANLLGSLYTVTIPASSPASLPWYSSDGLTYSTLESAKEAGIWTYPSDLHERAKCGVFRDLWENGFYMGGGIRFGGDFLIYPGDPLRYHSHFVGTVIDSPTAALMPMEIVAHGRLGTATKKAHLLCGWDDEKQEVSYYSIEWAGFG</sequence>
<feature type="domain" description="tRNA intron endonuclease catalytic" evidence="6">
    <location>
        <begin position="237"/>
        <end position="315"/>
    </location>
</feature>
<dbReference type="PANTHER" id="PTHR13070:SF0">
    <property type="entry name" value="TRNA-SPLICING ENDONUCLEASE SUBUNIT SEN34"/>
    <property type="match status" value="1"/>
</dbReference>
<dbReference type="PIRSF" id="PIRSF017250">
    <property type="entry name" value="tRNA_splic_SEN34"/>
    <property type="match status" value="1"/>
</dbReference>
<feature type="compositionally biased region" description="Basic and acidic residues" evidence="5">
    <location>
        <begin position="109"/>
        <end position="135"/>
    </location>
</feature>
<keyword evidence="9" id="KW-1185">Reference proteome</keyword>
<evidence type="ECO:0000256" key="4">
    <source>
        <dbReference type="PIRNR" id="PIRNR017250"/>
    </source>
</evidence>
<comment type="function">
    <text evidence="4">Constitutes one of the two catalytic subunit of the tRNA-splicing endonuclease complex, a complex responsible for identification and cleavage of the splice sites in pre-tRNA. It cleaves pre-tRNA at the 5'- and 3'-splice sites to release the intron. The products are an intron and two tRNA half-molecules bearing 2',3'-cyclic phosphate and 5'-OH termini. There are no conserved sequences at the splice sites, but the intron is invariably located at the same site in the gene, placing the splice sites an invariant distance from the constant structural features of the tRNA body.</text>
</comment>
<protein>
    <recommendedName>
        <fullName evidence="4">tRNA-splicing endonuclease subunit Sen34</fullName>
        <ecNumber evidence="4">4.6.1.16</ecNumber>
    </recommendedName>
</protein>
<dbReference type="CDD" id="cd22363">
    <property type="entry name" value="tRNA-intron_lyase_C"/>
    <property type="match status" value="1"/>
</dbReference>
<dbReference type="Pfam" id="PF01974">
    <property type="entry name" value="tRNA_int_endo"/>
    <property type="match status" value="1"/>
</dbReference>
<dbReference type="SUPFAM" id="SSF53032">
    <property type="entry name" value="tRNA-intron endonuclease catalytic domain-like"/>
    <property type="match status" value="1"/>
</dbReference>
<keyword evidence="3 4" id="KW-0456">Lyase</keyword>
<name>A0ABP1D9G1_9APHY</name>
<dbReference type="InterPro" id="IPR016690">
    <property type="entry name" value="TSEN34"/>
</dbReference>
<feature type="domain" description="TSEN34 N-terminal" evidence="7">
    <location>
        <begin position="10"/>
        <end position="78"/>
    </location>
</feature>
<feature type="compositionally biased region" description="Low complexity" evidence="5">
    <location>
        <begin position="136"/>
        <end position="146"/>
    </location>
</feature>
<dbReference type="Gene3D" id="3.40.1350.10">
    <property type="match status" value="1"/>
</dbReference>
<evidence type="ECO:0000256" key="3">
    <source>
        <dbReference type="ARBA" id="ARBA00023239"/>
    </source>
</evidence>
<accession>A0ABP1D9G1</accession>
<dbReference type="InterPro" id="IPR036167">
    <property type="entry name" value="tRNA_intron_Endo_cat-like_sf"/>
</dbReference>
<proteinExistence type="inferred from homology"/>
<dbReference type="Pfam" id="PF26577">
    <property type="entry name" value="TSEN34_N"/>
    <property type="match status" value="1"/>
</dbReference>
<reference evidence="9" key="1">
    <citation type="submission" date="2024-04" db="EMBL/GenBank/DDBJ databases">
        <authorList>
            <person name="Shaw F."/>
            <person name="Minotto A."/>
        </authorList>
    </citation>
    <scope>NUCLEOTIDE SEQUENCE [LARGE SCALE GENOMIC DNA]</scope>
</reference>
<evidence type="ECO:0000256" key="5">
    <source>
        <dbReference type="SAM" id="MobiDB-lite"/>
    </source>
</evidence>
<dbReference type="InterPro" id="IPR059049">
    <property type="entry name" value="TSEN34_N"/>
</dbReference>
<gene>
    <name evidence="8" type="ORF">GFSPODELE1_LOCUS4682</name>
</gene>
<evidence type="ECO:0000313" key="9">
    <source>
        <dbReference type="Proteomes" id="UP001497453"/>
    </source>
</evidence>
<evidence type="ECO:0000256" key="1">
    <source>
        <dbReference type="ARBA" id="ARBA00008078"/>
    </source>
</evidence>
<dbReference type="EMBL" id="OZ037946">
    <property type="protein sequence ID" value="CAL1703693.1"/>
    <property type="molecule type" value="Genomic_DNA"/>
</dbReference>